<dbReference type="SMART" id="SM00382">
    <property type="entry name" value="AAA"/>
    <property type="match status" value="1"/>
</dbReference>
<dbReference type="InterPro" id="IPR003593">
    <property type="entry name" value="AAA+_ATPase"/>
</dbReference>
<keyword evidence="2" id="KW-0813">Transport</keyword>
<evidence type="ECO:0000256" key="2">
    <source>
        <dbReference type="ARBA" id="ARBA00022448"/>
    </source>
</evidence>
<dbReference type="GO" id="GO:0005524">
    <property type="term" value="F:ATP binding"/>
    <property type="evidence" value="ECO:0007669"/>
    <property type="project" value="UniProtKB-KW"/>
</dbReference>
<evidence type="ECO:0000313" key="6">
    <source>
        <dbReference type="EMBL" id="ETX04224.1"/>
    </source>
</evidence>
<dbReference type="GO" id="GO:0016887">
    <property type="term" value="F:ATP hydrolysis activity"/>
    <property type="evidence" value="ECO:0007669"/>
    <property type="project" value="InterPro"/>
</dbReference>
<dbReference type="CDD" id="cd03230">
    <property type="entry name" value="ABC_DR_subfamily_A"/>
    <property type="match status" value="1"/>
</dbReference>
<dbReference type="PROSITE" id="PS50893">
    <property type="entry name" value="ABC_TRANSPORTER_2"/>
    <property type="match status" value="1"/>
</dbReference>
<evidence type="ECO:0000256" key="4">
    <source>
        <dbReference type="ARBA" id="ARBA00022840"/>
    </source>
</evidence>
<feature type="domain" description="ABC transporter" evidence="5">
    <location>
        <begin position="3"/>
        <end position="228"/>
    </location>
</feature>
<sequence>QNLHKQFGEHHAVQGISFTISCGQVLGFIGANGAGKTTTMRLMATLDTPTEGSINVCGFDVIQFPRQVRDKIGWMPDSYGRYALTTVADYLDFYTRAYGYRRAERMARLEDVMAFTDLALLARQDLDTLSKGQAQRVCLARMLLHDPEVLIMDEPAAGLDPKARVEFKHLVRLLAADGKAIFISSHILSELEDMCDTILFIDQGKIAHHGSTEVLKRQDDTTTTVHIKVAADPERLREWIELSPDITRIESTTHGCRASLTSALPGDVAAILRRMIQDGLPVVDFHQEEQKLEDAFIAMLEKLETSS</sequence>
<dbReference type="EMBL" id="AZHX01001268">
    <property type="protein sequence ID" value="ETX04224.1"/>
    <property type="molecule type" value="Genomic_DNA"/>
</dbReference>
<keyword evidence="7" id="KW-1185">Reference proteome</keyword>
<evidence type="ECO:0000259" key="5">
    <source>
        <dbReference type="PROSITE" id="PS50893"/>
    </source>
</evidence>
<comment type="similarity">
    <text evidence="1">Belongs to the ABC transporter superfamily.</text>
</comment>
<gene>
    <name evidence="6" type="ORF">ETSY2_29985</name>
</gene>
<dbReference type="PANTHER" id="PTHR43335:SF3">
    <property type="entry name" value="ABC TRANSPORTER"/>
    <property type="match status" value="1"/>
</dbReference>
<dbReference type="PANTHER" id="PTHR43335">
    <property type="entry name" value="ABC TRANSPORTER, ATP-BINDING PROTEIN"/>
    <property type="match status" value="1"/>
</dbReference>
<dbReference type="PROSITE" id="PS00211">
    <property type="entry name" value="ABC_TRANSPORTER_1"/>
    <property type="match status" value="1"/>
</dbReference>
<dbReference type="Gene3D" id="3.40.50.300">
    <property type="entry name" value="P-loop containing nucleotide triphosphate hydrolases"/>
    <property type="match status" value="1"/>
</dbReference>
<evidence type="ECO:0000256" key="1">
    <source>
        <dbReference type="ARBA" id="ARBA00005417"/>
    </source>
</evidence>
<organism evidence="6 7">
    <name type="scientific">Candidatus Entotheonella gemina</name>
    <dbReference type="NCBI Taxonomy" id="1429439"/>
    <lineage>
        <taxon>Bacteria</taxon>
        <taxon>Pseudomonadati</taxon>
        <taxon>Nitrospinota/Tectimicrobiota group</taxon>
        <taxon>Candidatus Tectimicrobiota</taxon>
        <taxon>Candidatus Entotheonellia</taxon>
        <taxon>Candidatus Entotheonellales</taxon>
        <taxon>Candidatus Entotheonellaceae</taxon>
        <taxon>Candidatus Entotheonella</taxon>
    </lineage>
</organism>
<accession>W4M1K2</accession>
<dbReference type="HOGENOM" id="CLU_904608_0_0_7"/>
<keyword evidence="3" id="KW-0547">Nucleotide-binding</keyword>
<dbReference type="InterPro" id="IPR003439">
    <property type="entry name" value="ABC_transporter-like_ATP-bd"/>
</dbReference>
<proteinExistence type="inferred from homology"/>
<evidence type="ECO:0000256" key="3">
    <source>
        <dbReference type="ARBA" id="ARBA00022741"/>
    </source>
</evidence>
<dbReference type="SUPFAM" id="SSF52540">
    <property type="entry name" value="P-loop containing nucleoside triphosphate hydrolases"/>
    <property type="match status" value="1"/>
</dbReference>
<dbReference type="Pfam" id="PF00005">
    <property type="entry name" value="ABC_tran"/>
    <property type="match status" value="1"/>
</dbReference>
<dbReference type="InterPro" id="IPR017871">
    <property type="entry name" value="ABC_transporter-like_CS"/>
</dbReference>
<protein>
    <submittedName>
        <fullName evidence="6">ABC transporter ATP-binding protein</fullName>
    </submittedName>
</protein>
<keyword evidence="4 6" id="KW-0067">ATP-binding</keyword>
<dbReference type="Proteomes" id="UP000019140">
    <property type="component" value="Unassembled WGS sequence"/>
</dbReference>
<evidence type="ECO:0000313" key="7">
    <source>
        <dbReference type="Proteomes" id="UP000019140"/>
    </source>
</evidence>
<feature type="non-terminal residue" evidence="6">
    <location>
        <position position="1"/>
    </location>
</feature>
<dbReference type="AlphaFoldDB" id="W4M1K2"/>
<dbReference type="InterPro" id="IPR027417">
    <property type="entry name" value="P-loop_NTPase"/>
</dbReference>
<reference evidence="6 7" key="1">
    <citation type="journal article" date="2014" name="Nature">
        <title>An environmental bacterial taxon with a large and distinct metabolic repertoire.</title>
        <authorList>
            <person name="Wilson M.C."/>
            <person name="Mori T."/>
            <person name="Ruckert C."/>
            <person name="Uria A.R."/>
            <person name="Helf M.J."/>
            <person name="Takada K."/>
            <person name="Gernert C."/>
            <person name="Steffens U.A."/>
            <person name="Heycke N."/>
            <person name="Schmitt S."/>
            <person name="Rinke C."/>
            <person name="Helfrich E.J."/>
            <person name="Brachmann A.O."/>
            <person name="Gurgui C."/>
            <person name="Wakimoto T."/>
            <person name="Kracht M."/>
            <person name="Crusemann M."/>
            <person name="Hentschel U."/>
            <person name="Abe I."/>
            <person name="Matsunaga S."/>
            <person name="Kalinowski J."/>
            <person name="Takeyama H."/>
            <person name="Piel J."/>
        </authorList>
    </citation>
    <scope>NUCLEOTIDE SEQUENCE [LARGE SCALE GENOMIC DNA]</scope>
    <source>
        <strain evidence="7">TSY2</strain>
    </source>
</reference>
<name>W4M1K2_9BACT</name>
<comment type="caution">
    <text evidence="6">The sequence shown here is derived from an EMBL/GenBank/DDBJ whole genome shotgun (WGS) entry which is preliminary data.</text>
</comment>